<name>A0A1I0NEK6_9EURY</name>
<dbReference type="SUPFAM" id="SSF53901">
    <property type="entry name" value="Thiolase-like"/>
    <property type="match status" value="2"/>
</dbReference>
<dbReference type="InterPro" id="IPR055140">
    <property type="entry name" value="Thiolase_C_2"/>
</dbReference>
<evidence type="ECO:0000259" key="4">
    <source>
        <dbReference type="Pfam" id="PF22691"/>
    </source>
</evidence>
<protein>
    <submittedName>
        <fullName evidence="5">Acetyl-CoA acyltransferase</fullName>
    </submittedName>
</protein>
<dbReference type="Gene3D" id="3.40.47.10">
    <property type="match status" value="1"/>
</dbReference>
<dbReference type="EMBL" id="FOJA01000001">
    <property type="protein sequence ID" value="SEV99659.1"/>
    <property type="molecule type" value="Genomic_DNA"/>
</dbReference>
<reference evidence="5 6" key="1">
    <citation type="submission" date="2016-10" db="EMBL/GenBank/DDBJ databases">
        <authorList>
            <person name="de Groot N.N."/>
        </authorList>
    </citation>
    <scope>NUCLEOTIDE SEQUENCE [LARGE SCALE GENOMIC DNA]</scope>
    <source>
        <strain evidence="5 6">CGMCC 1.5337</strain>
    </source>
</reference>
<dbReference type="InterPro" id="IPR020616">
    <property type="entry name" value="Thiolase_N"/>
</dbReference>
<gene>
    <name evidence="5" type="ORF">SAMN04487945_0809</name>
</gene>
<dbReference type="CDD" id="cd00829">
    <property type="entry name" value="SCP-x_thiolase"/>
    <property type="match status" value="1"/>
</dbReference>
<dbReference type="STRING" id="355548.SAMN04487945_0809"/>
<evidence type="ECO:0000313" key="6">
    <source>
        <dbReference type="Proteomes" id="UP000198518"/>
    </source>
</evidence>
<evidence type="ECO:0000313" key="5">
    <source>
        <dbReference type="EMBL" id="SEV99659.1"/>
    </source>
</evidence>
<accession>A0A1I0NEK6</accession>
<dbReference type="GO" id="GO:0008299">
    <property type="term" value="P:isoprenoid biosynthetic process"/>
    <property type="evidence" value="ECO:0007669"/>
    <property type="project" value="UniProtKB-KW"/>
</dbReference>
<sequence>MTDARVAGVGLTHFGVHPERTSRDLFAEAGLAALDDAGVDREDVEAVHYGNFMGELSEHQGHQGPLAAEALGLDVPATRYESACASSGVALRQAVRDVRNGEADVVVVGGSERMNNLSTAESTEALAIAADDLYEVRAGMTFPGAYALMASAYFEAFGGSREDLAHIAVKNHANALGNDHAQYQREITVEDALDSPPVAEPLHLYDACPVTDGASAVVLVSEAYAAEHDVDADVAVTGTGQGGDNMALQDRDDMATSPAATDAAEEAYADAGVSPGDVDLAEVHDCFTIAEVLATESLGFFEHGEGVTAAREGVTTRDGDLPVNLSGGLKAKGHPVGATGTSQVAELTKLLRGDHVNSEHVADASTAVAHNAGGTVASAVVHVLEAVDDEEVGA</sequence>
<dbReference type="Pfam" id="PF22691">
    <property type="entry name" value="Thiolase_C_1"/>
    <property type="match status" value="1"/>
</dbReference>
<keyword evidence="5" id="KW-0012">Acyltransferase</keyword>
<evidence type="ECO:0000256" key="1">
    <source>
        <dbReference type="ARBA" id="ARBA00023229"/>
    </source>
</evidence>
<dbReference type="PANTHER" id="PTHR42870:SF6">
    <property type="entry name" value="ACETYL-COA C-ACYLTRANSFERASE"/>
    <property type="match status" value="1"/>
</dbReference>
<evidence type="ECO:0000259" key="3">
    <source>
        <dbReference type="Pfam" id="PF00108"/>
    </source>
</evidence>
<evidence type="ECO:0000256" key="2">
    <source>
        <dbReference type="SAM" id="MobiDB-lite"/>
    </source>
</evidence>
<feature type="region of interest" description="Disordered" evidence="2">
    <location>
        <begin position="241"/>
        <end position="263"/>
    </location>
</feature>
<dbReference type="GO" id="GO:0016747">
    <property type="term" value="F:acyltransferase activity, transferring groups other than amino-acyl groups"/>
    <property type="evidence" value="ECO:0007669"/>
    <property type="project" value="InterPro"/>
</dbReference>
<dbReference type="OrthoDB" id="167534at2157"/>
<dbReference type="InterPro" id="IPR002155">
    <property type="entry name" value="Thiolase"/>
</dbReference>
<dbReference type="NCBIfam" id="NF004720">
    <property type="entry name" value="PRK06064.1"/>
    <property type="match status" value="1"/>
</dbReference>
<keyword evidence="5" id="KW-0808">Transferase</keyword>
<dbReference type="Proteomes" id="UP000198518">
    <property type="component" value="Unassembled WGS sequence"/>
</dbReference>
<dbReference type="Pfam" id="PF00108">
    <property type="entry name" value="Thiolase_N"/>
    <property type="match status" value="1"/>
</dbReference>
<dbReference type="PIRSF" id="PIRSF000429">
    <property type="entry name" value="Ac-CoA_Ac_transf"/>
    <property type="match status" value="1"/>
</dbReference>
<feature type="domain" description="Thiolase C-terminal" evidence="4">
    <location>
        <begin position="240"/>
        <end position="385"/>
    </location>
</feature>
<feature type="domain" description="Thiolase N-terminal" evidence="3">
    <location>
        <begin position="15"/>
        <end position="222"/>
    </location>
</feature>
<dbReference type="RefSeq" id="WP_089668096.1">
    <property type="nucleotide sequence ID" value="NZ_FOJA01000001.1"/>
</dbReference>
<organism evidence="5 6">
    <name type="scientific">Halobacterium jilantaiense</name>
    <dbReference type="NCBI Taxonomy" id="355548"/>
    <lineage>
        <taxon>Archaea</taxon>
        <taxon>Methanobacteriati</taxon>
        <taxon>Methanobacteriota</taxon>
        <taxon>Stenosarchaea group</taxon>
        <taxon>Halobacteria</taxon>
        <taxon>Halobacteriales</taxon>
        <taxon>Halobacteriaceae</taxon>
        <taxon>Halobacterium</taxon>
    </lineage>
</organism>
<keyword evidence="6" id="KW-1185">Reference proteome</keyword>
<dbReference type="AlphaFoldDB" id="A0A1I0NEK6"/>
<dbReference type="InterPro" id="IPR016039">
    <property type="entry name" value="Thiolase-like"/>
</dbReference>
<proteinExistence type="predicted"/>
<keyword evidence="1" id="KW-0414">Isoprene biosynthesis</keyword>
<dbReference type="PANTHER" id="PTHR42870">
    <property type="entry name" value="ACETYL-COA C-ACETYLTRANSFERASE"/>
    <property type="match status" value="1"/>
</dbReference>